<name>A0A645A0S7_9ZZZZ</name>
<dbReference type="GO" id="GO:0006310">
    <property type="term" value="P:DNA recombination"/>
    <property type="evidence" value="ECO:0007669"/>
    <property type="project" value="UniProtKB-KW"/>
</dbReference>
<dbReference type="Gene3D" id="1.10.443.10">
    <property type="entry name" value="Intergrase catalytic core"/>
    <property type="match status" value="1"/>
</dbReference>
<comment type="caution">
    <text evidence="4">The sequence shown here is derived from an EMBL/GenBank/DDBJ whole genome shotgun (WGS) entry which is preliminary data.</text>
</comment>
<evidence type="ECO:0000313" key="4">
    <source>
        <dbReference type="EMBL" id="MPM46657.1"/>
    </source>
</evidence>
<reference evidence="4" key="1">
    <citation type="submission" date="2019-08" db="EMBL/GenBank/DDBJ databases">
        <authorList>
            <person name="Kucharzyk K."/>
            <person name="Murdoch R.W."/>
            <person name="Higgins S."/>
            <person name="Loffler F."/>
        </authorList>
    </citation>
    <scope>NUCLEOTIDE SEQUENCE</scope>
</reference>
<dbReference type="GO" id="GO:0015074">
    <property type="term" value="P:DNA integration"/>
    <property type="evidence" value="ECO:0007669"/>
    <property type="project" value="InterPro"/>
</dbReference>
<keyword evidence="2" id="KW-0233">DNA recombination</keyword>
<dbReference type="PROSITE" id="PS51898">
    <property type="entry name" value="TYR_RECOMBINASE"/>
    <property type="match status" value="1"/>
</dbReference>
<dbReference type="AlphaFoldDB" id="A0A645A0S7"/>
<dbReference type="InterPro" id="IPR013762">
    <property type="entry name" value="Integrase-like_cat_sf"/>
</dbReference>
<evidence type="ECO:0000256" key="1">
    <source>
        <dbReference type="ARBA" id="ARBA00023125"/>
    </source>
</evidence>
<dbReference type="PANTHER" id="PTHR30349">
    <property type="entry name" value="PHAGE INTEGRASE-RELATED"/>
    <property type="match status" value="1"/>
</dbReference>
<dbReference type="SUPFAM" id="SSF56349">
    <property type="entry name" value="DNA breaking-rejoining enzymes"/>
    <property type="match status" value="1"/>
</dbReference>
<dbReference type="InterPro" id="IPR011010">
    <property type="entry name" value="DNA_brk_join_enz"/>
</dbReference>
<keyword evidence="1" id="KW-0238">DNA-binding</keyword>
<protein>
    <recommendedName>
        <fullName evidence="3">Tyr recombinase domain-containing protein</fullName>
    </recommendedName>
</protein>
<feature type="domain" description="Tyr recombinase" evidence="3">
    <location>
        <begin position="210"/>
        <end position="394"/>
    </location>
</feature>
<sequence length="441" mass="50373">MSVAKRKTGSGETDYYYYAFSLKGKRYRGVCTGCTTKPAALAFEKKIREISQALSEQKSVGALVENFKRELTGGDTITLDAAFELYMSKPHRKQPGIQQQQINQSQWNDFVAFMHETYSEIEQLDRVARFHAEAYIRRLREHGRFVQKITYRRSYQGKTVAHSYDTQTQLSGRTVNAFHKTLKSVFAKLQEDAGILYNPFDFDMMDNNSESRDAFTPAELKLIGNHLDPFVRPLFIVGICTGLSEGDICTLRWNEIRDERWIVRKRRKTGAALEIPILPPLAKFLHEQKSLSYDNEYILPEHAAMYANNPSGISYRVKSFLEGLGIQTTRTGRNRGRATSVKDVHSLRHTFAYMAGVYQIPLPVVQSILGHMSPEMTKHYQAHADREAKEKYLAQMPDFIGYSEVKVIGSPNDGLREDLLQKIRELPAAKLENVADFLHSL</sequence>
<gene>
    <name evidence="4" type="ORF">SDC9_93362</name>
</gene>
<organism evidence="4">
    <name type="scientific">bioreactor metagenome</name>
    <dbReference type="NCBI Taxonomy" id="1076179"/>
    <lineage>
        <taxon>unclassified sequences</taxon>
        <taxon>metagenomes</taxon>
        <taxon>ecological metagenomes</taxon>
    </lineage>
</organism>
<dbReference type="GO" id="GO:0003677">
    <property type="term" value="F:DNA binding"/>
    <property type="evidence" value="ECO:0007669"/>
    <property type="project" value="UniProtKB-KW"/>
</dbReference>
<proteinExistence type="predicted"/>
<evidence type="ECO:0000259" key="3">
    <source>
        <dbReference type="PROSITE" id="PS51898"/>
    </source>
</evidence>
<dbReference type="PANTHER" id="PTHR30349:SF41">
    <property type="entry name" value="INTEGRASE_RECOMBINASE PROTEIN MJ0367-RELATED"/>
    <property type="match status" value="1"/>
</dbReference>
<dbReference type="InterPro" id="IPR002104">
    <property type="entry name" value="Integrase_catalytic"/>
</dbReference>
<dbReference type="EMBL" id="VSSQ01011363">
    <property type="protein sequence ID" value="MPM46657.1"/>
    <property type="molecule type" value="Genomic_DNA"/>
</dbReference>
<dbReference type="InterPro" id="IPR050090">
    <property type="entry name" value="Tyrosine_recombinase_XerCD"/>
</dbReference>
<dbReference type="Pfam" id="PF00589">
    <property type="entry name" value="Phage_integrase"/>
    <property type="match status" value="1"/>
</dbReference>
<evidence type="ECO:0000256" key="2">
    <source>
        <dbReference type="ARBA" id="ARBA00023172"/>
    </source>
</evidence>
<accession>A0A645A0S7</accession>